<evidence type="ECO:0000313" key="2">
    <source>
        <dbReference type="Proteomes" id="UP001060170"/>
    </source>
</evidence>
<sequence>MDVETNEANVSDLPPRPTTRPPPSVFFAHMDQILTDPARRAQPGYLAIDDASLQLILRLMAEEVAGAQQLQEMFSSLSTELAATRNELKESRSSMETQFKNARANTEVVSGTVAALENVSSPSTKTPLSQSIHAPGTQAPGARKSASSYAARVAATVPVAPQKAPPPKHLLDAFKPGKVIIHVASEASALEKIDKKILIGKANDALKALDAVVQDKPVTIKALEVLKSGDVCFYAKNRAHQSWLAEHKHLWSKKVHVDLTSTPATTSVFVHNLHVNVDISDPLVISRIGIANGFVDADFLRARWIKDHGLVSRERKTAIWSFVNKEIVDRLVITGIYHENSHYKVTHIKKLPAQCFQCLKMGHFGKFCKEKPRCARCGKEHSTRDFPEGSGPIVSCVLCEAERKNGDTSIPSVDHDPFKLQTQSMNVDLSLTHSLLSTPHTPHLPTIFGDPEPLTLSEESAILQLNCHVDKAVTLQLLNDPLPYSFLVLQEPWVDKDTQSPPVHRDWHLFVGFEHVPTNFNEWHKACIYVRRSYSSADITHLAGGGQLLVVVDSNLNPAKPIRIINLYNPPPKFTGLEPFFEWLTKVNCRQISTIILMDANLHHRQWNPPKMRSHHSQADQLIGACGKAGFRLASPPHVPTYYSRKGNGLTIDLAWTNFLASKMAIKVVINVGRRDPPMRWAKPRWEEIFVKDAELSLKTQLSDFDRKLNDCPVAAVDHADKLIDILKDHQETLGRSVRDVKSKAKSWWCKTTMDPIIKTQSRARRWMLLAKSDEASQCYADWNRYCREMITHLKRASWRQFLKHPSEADVFKAFKSTKMRGSNSVIPLRDLDGVLQVNKDKQSELLFYGTSVVDAPIDLSDIEDSSAGSQAQILFPKIIGEEVACALDRIAPKKAPGIDGIHNEYLKVMSRVLTPTLTLLFNSIFESGIFPPSWKCAVTAILRKANKECYTNPSAYRPIALLSSTSKLFELVVARRITKWAEENSVLAEGHFGGRKGSGTEDAMIWLDRWTKAKWNEGKVVASLFLDVKSAYPSVNSSRLIQVLRDRGCPEYLTRVIRQFLAERSTRIRMEDYISKPFQIQHGLPQGSPLSVILYIIYNSSLLTPKLSLSADSISISYVDDVVHMVATKTYKEGLDQITKRGQTSLEWGKKFGAIFDRKKAQFLWLSPTTHPTSSLILGDHSIEPVKEVKWLGIWIDSLLSFDRQITEIKKKAERTFTQLKQLGNTRWGLPEPKRVRLLKAVLLPRICYGAPIWATQSRQKKLSSVADIINNKAAVYSLGVFRTSPKRWNKTRSAVPDIYACFVKSAFAFFSRKISLVSKHQSLKFALTLEIKAPPGKYPNAVQELLSRPMLKAYLGHIPESLKLTHRITPLTPNTPLNFMNLKLEKKKAIESTRALITANEGLKENIFIYTDGSYDERAGGAAAAVAPSRSIVYTAALGKDRLISNHECEVYGLLLAVQILMQRTPKKVKNVYILIDNQGTILRMKDIAQTKPGQYLFNFILDSLNSLTRKLTVTLVWCPGHSDIAGNEEADEMAKAAAARNEEANISLFSNIKKTQRTVIREHLPSLFPISHPSPLHIALNAIINQLSTGQIALNYHLFRMKKIFDPSCPKCKHKETPKHFFDFCPAYKTERITLRRELQRKKINFRSNDLHGLLQKPHAHALLSKFIQATGRFPYTSAIKIT</sequence>
<gene>
    <name evidence="1" type="ORF">MJO28_003153</name>
</gene>
<reference evidence="2" key="2">
    <citation type="journal article" date="2018" name="Mol. Plant Microbe Interact.">
        <title>Genome sequence resources for the wheat stripe rust pathogen (Puccinia striiformis f. sp. tritici) and the barley stripe rust pathogen (Puccinia striiformis f. sp. hordei).</title>
        <authorList>
            <person name="Xia C."/>
            <person name="Wang M."/>
            <person name="Yin C."/>
            <person name="Cornejo O.E."/>
            <person name="Hulbert S.H."/>
            <person name="Chen X."/>
        </authorList>
    </citation>
    <scope>NUCLEOTIDE SEQUENCE [LARGE SCALE GENOMIC DNA]</scope>
    <source>
        <strain evidence="2">93-210</strain>
    </source>
</reference>
<protein>
    <submittedName>
        <fullName evidence="1">Uncharacterized protein</fullName>
    </submittedName>
</protein>
<proteinExistence type="predicted"/>
<organism evidence="1 2">
    <name type="scientific">Puccinia striiformis f. sp. tritici</name>
    <dbReference type="NCBI Taxonomy" id="168172"/>
    <lineage>
        <taxon>Eukaryota</taxon>
        <taxon>Fungi</taxon>
        <taxon>Dikarya</taxon>
        <taxon>Basidiomycota</taxon>
        <taxon>Pucciniomycotina</taxon>
        <taxon>Pucciniomycetes</taxon>
        <taxon>Pucciniales</taxon>
        <taxon>Pucciniaceae</taxon>
        <taxon>Puccinia</taxon>
    </lineage>
</organism>
<keyword evidence="2" id="KW-1185">Reference proteome</keyword>
<comment type="caution">
    <text evidence="1">The sequence shown here is derived from an EMBL/GenBank/DDBJ whole genome shotgun (WGS) entry which is preliminary data.</text>
</comment>
<reference evidence="2" key="1">
    <citation type="journal article" date="2018" name="BMC Genomics">
        <title>Genomic insights into host adaptation between the wheat stripe rust pathogen (Puccinia striiformis f. sp. tritici) and the barley stripe rust pathogen (Puccinia striiformis f. sp. hordei).</title>
        <authorList>
            <person name="Xia C."/>
            <person name="Wang M."/>
            <person name="Yin C."/>
            <person name="Cornejo O.E."/>
            <person name="Hulbert S.H."/>
            <person name="Chen X."/>
        </authorList>
    </citation>
    <scope>NUCLEOTIDE SEQUENCE [LARGE SCALE GENOMIC DNA]</scope>
    <source>
        <strain evidence="2">93-210</strain>
    </source>
</reference>
<reference evidence="1 2" key="3">
    <citation type="journal article" date="2022" name="Microbiol. Spectr.">
        <title>Folding features and dynamics of 3D genome architecture in plant fungal pathogens.</title>
        <authorList>
            <person name="Xia C."/>
        </authorList>
    </citation>
    <scope>NUCLEOTIDE SEQUENCE [LARGE SCALE GENOMIC DNA]</scope>
    <source>
        <strain evidence="1 2">93-210</strain>
    </source>
</reference>
<dbReference type="EMBL" id="CM045867">
    <property type="protein sequence ID" value="KAI7959362.1"/>
    <property type="molecule type" value="Genomic_DNA"/>
</dbReference>
<evidence type="ECO:0000313" key="1">
    <source>
        <dbReference type="EMBL" id="KAI7959362.1"/>
    </source>
</evidence>
<name>A0ACC0EU43_9BASI</name>
<dbReference type="Proteomes" id="UP001060170">
    <property type="component" value="Chromosome 3"/>
</dbReference>
<accession>A0ACC0EU43</accession>